<proteinExistence type="predicted"/>
<organism evidence="1">
    <name type="scientific">marine metagenome</name>
    <dbReference type="NCBI Taxonomy" id="408172"/>
    <lineage>
        <taxon>unclassified sequences</taxon>
        <taxon>metagenomes</taxon>
        <taxon>ecological metagenomes</taxon>
    </lineage>
</organism>
<feature type="non-terminal residue" evidence="1">
    <location>
        <position position="39"/>
    </location>
</feature>
<reference evidence="1" key="1">
    <citation type="submission" date="2018-05" db="EMBL/GenBank/DDBJ databases">
        <authorList>
            <person name="Lanie J.A."/>
            <person name="Ng W.-L."/>
            <person name="Kazmierczak K.M."/>
            <person name="Andrzejewski T.M."/>
            <person name="Davidsen T.M."/>
            <person name="Wayne K.J."/>
            <person name="Tettelin H."/>
            <person name="Glass J.I."/>
            <person name="Rusch D."/>
            <person name="Podicherti R."/>
            <person name="Tsui H.-C.T."/>
            <person name="Winkler M.E."/>
        </authorList>
    </citation>
    <scope>NUCLEOTIDE SEQUENCE</scope>
</reference>
<name>A0A383DWS0_9ZZZZ</name>
<sequence length="39" mass="4296">MKNVSAFVVLSAFIISIVLTGCGRLKEDDFLAWRDGPIL</sequence>
<accession>A0A383DWS0</accession>
<protein>
    <submittedName>
        <fullName evidence="1">Uncharacterized protein</fullName>
    </submittedName>
</protein>
<dbReference type="PROSITE" id="PS51257">
    <property type="entry name" value="PROKAR_LIPOPROTEIN"/>
    <property type="match status" value="1"/>
</dbReference>
<dbReference type="AlphaFoldDB" id="A0A383DWS0"/>
<gene>
    <name evidence="1" type="ORF">METZ01_LOCUS501628</name>
</gene>
<evidence type="ECO:0000313" key="1">
    <source>
        <dbReference type="EMBL" id="SVE48774.1"/>
    </source>
</evidence>
<dbReference type="EMBL" id="UINC01220734">
    <property type="protein sequence ID" value="SVE48774.1"/>
    <property type="molecule type" value="Genomic_DNA"/>
</dbReference>